<comment type="caution">
    <text evidence="3">The sequence shown here is derived from an EMBL/GenBank/DDBJ whole genome shotgun (WGS) entry which is preliminary data.</text>
</comment>
<reference evidence="4" key="2">
    <citation type="submission" date="2024-04" db="EMBL/GenBank/DDBJ databases">
        <authorList>
            <person name="Chen Y."/>
            <person name="Shah S."/>
            <person name="Dougan E. K."/>
            <person name="Thang M."/>
            <person name="Chan C."/>
        </authorList>
    </citation>
    <scope>NUCLEOTIDE SEQUENCE [LARGE SCALE GENOMIC DNA]</scope>
</reference>
<reference evidence="3" key="1">
    <citation type="submission" date="2022-10" db="EMBL/GenBank/DDBJ databases">
        <authorList>
            <person name="Chen Y."/>
            <person name="Dougan E. K."/>
            <person name="Chan C."/>
            <person name="Rhodes N."/>
            <person name="Thang M."/>
        </authorList>
    </citation>
    <scope>NUCLEOTIDE SEQUENCE</scope>
</reference>
<dbReference type="GO" id="GO:0003677">
    <property type="term" value="F:DNA binding"/>
    <property type="evidence" value="ECO:0007669"/>
    <property type="project" value="InterPro"/>
</dbReference>
<sequence length="945" mass="103197">MPVSDDLSLSVAEQLGNAETSDFLSGGGALDDSAFGDGELGRHELPWDSTTGPNHGQAQLGSRNCAALALGASQVPRGPVISESSFEQLLSHAYLGTRGQLTVKMPWERGVFKKVFQKPATGIQHVFQQPRIWVNYNLESVAETLEDLHEPTAKRPELVGAFFEHALTAVSDLSFHQQRTGLLETAVEKWFCIITVNMLASSTGRDIISFGNMDDQKRGAFETIEAVIGIRSRTTAITRANSLLKFLRWRAECSDNDGRPFEEQEAWQYLKELRETGVLMLHELLDATDCNVVDRAVAAYLLVALYGRCRHSDLQNIEDVFIDLGPEGEYLEITTRTHKTSRTASQKSRLLPVVLPAIGVQGREWITAAKMAFKDYGLSLEGHIGGPLFRPPGADGNSHCKRGLTSQEVSRFLRVMLGENMTHDKESGPKLSSHSLKATVLSWAAKAGMAAQYKSILGRHVSAYTDSSAVYARDLSIGAVSRLQEVVLQIYRGEFLPDAPRSGYYPVAMPVVEAPELPDAEVIKVEDDAACQELDMEVPVADSQLCEEACSASSDGSESLEGSDSEEEIVPPTPKCYRHVAAGPLEGKFVMHKVSHLVHYVDSGVKGGLATKVISCGRALNNNYKTVERFDTDQVNTADASSIKKVPVAEREKQDTPDMTVTSALQVQEAFQRRGIALVFADLITHESYTRYLTTLCGHLHRDPPTGYARTTVSQLVTADRTVWQMLLEEGVQPKRDEMGSLALDTKLMESLQSYRVSFSLLPLIAKKDATPSPTKITKPSISHGGKGANLQVQKPWIKNKGGKKGGKGKVRVPNHIFKLGGTASNPAGEAICFGFNSGSGCSEVFCGSARVTASLKEVGLTQSFGVDHVLDKVPIAPMQRLKDAWQIPAACSSKMKEIPEFMEEAVARGHPKLFARLVPEVLQEGDKAEDFAKEFGALGIRIML</sequence>
<dbReference type="GO" id="GO:0006310">
    <property type="term" value="P:DNA recombination"/>
    <property type="evidence" value="ECO:0007669"/>
    <property type="project" value="UniProtKB-KW"/>
</dbReference>
<evidence type="ECO:0000256" key="1">
    <source>
        <dbReference type="ARBA" id="ARBA00023172"/>
    </source>
</evidence>
<gene>
    <name evidence="3" type="ORF">C1SCF055_LOCUS29998</name>
</gene>
<keyword evidence="1" id="KW-0233">DNA recombination</keyword>
<feature type="non-terminal residue" evidence="3">
    <location>
        <position position="1"/>
    </location>
</feature>
<accession>A0A9P1D7X6</accession>
<dbReference type="AlphaFoldDB" id="A0A9P1D7X6"/>
<dbReference type="GO" id="GO:0015074">
    <property type="term" value="P:DNA integration"/>
    <property type="evidence" value="ECO:0007669"/>
    <property type="project" value="InterPro"/>
</dbReference>
<dbReference type="Gene3D" id="1.10.443.10">
    <property type="entry name" value="Intergrase catalytic core"/>
    <property type="match status" value="1"/>
</dbReference>
<feature type="compositionally biased region" description="Polar residues" evidence="2">
    <location>
        <begin position="48"/>
        <end position="59"/>
    </location>
</feature>
<organism evidence="3">
    <name type="scientific">Cladocopium goreaui</name>
    <dbReference type="NCBI Taxonomy" id="2562237"/>
    <lineage>
        <taxon>Eukaryota</taxon>
        <taxon>Sar</taxon>
        <taxon>Alveolata</taxon>
        <taxon>Dinophyceae</taxon>
        <taxon>Suessiales</taxon>
        <taxon>Symbiodiniaceae</taxon>
        <taxon>Cladocopium</taxon>
    </lineage>
</organism>
<feature type="non-terminal residue" evidence="3">
    <location>
        <position position="945"/>
    </location>
</feature>
<feature type="region of interest" description="Disordered" evidence="2">
    <location>
        <begin position="552"/>
        <end position="571"/>
    </location>
</feature>
<evidence type="ECO:0000313" key="4">
    <source>
        <dbReference type="EMBL" id="CAL1157562.1"/>
    </source>
</evidence>
<dbReference type="EMBL" id="CAMXCT020003383">
    <property type="protein sequence ID" value="CAL1157562.1"/>
    <property type="molecule type" value="Genomic_DNA"/>
</dbReference>
<feature type="region of interest" description="Disordered" evidence="2">
    <location>
        <begin position="40"/>
        <end position="59"/>
    </location>
</feature>
<name>A0A9P1D7X6_9DINO</name>
<dbReference type="SUPFAM" id="SSF56349">
    <property type="entry name" value="DNA breaking-rejoining enzymes"/>
    <property type="match status" value="1"/>
</dbReference>
<proteinExistence type="predicted"/>
<dbReference type="EMBL" id="CAMXCT010003383">
    <property type="protein sequence ID" value="CAI4004187.1"/>
    <property type="molecule type" value="Genomic_DNA"/>
</dbReference>
<dbReference type="InterPro" id="IPR013762">
    <property type="entry name" value="Integrase-like_cat_sf"/>
</dbReference>
<dbReference type="InterPro" id="IPR011010">
    <property type="entry name" value="DNA_brk_join_enz"/>
</dbReference>
<evidence type="ECO:0000256" key="2">
    <source>
        <dbReference type="SAM" id="MobiDB-lite"/>
    </source>
</evidence>
<evidence type="ECO:0000313" key="3">
    <source>
        <dbReference type="EMBL" id="CAI4004187.1"/>
    </source>
</evidence>
<protein>
    <submittedName>
        <fullName evidence="3">Uncharacterized protein</fullName>
    </submittedName>
</protein>